<protein>
    <recommendedName>
        <fullName evidence="5">Pseudouridine synthase</fullName>
        <ecNumber evidence="5">5.4.99.-</ecNumber>
    </recommendedName>
</protein>
<dbReference type="PANTHER" id="PTHR21600:SF35">
    <property type="entry name" value="PSEUDOURIDINE SYNTHASE"/>
    <property type="match status" value="1"/>
</dbReference>
<accession>A0A0B0IC29</accession>
<dbReference type="PROSITE" id="PS01129">
    <property type="entry name" value="PSI_RLU"/>
    <property type="match status" value="1"/>
</dbReference>
<dbReference type="AlphaFoldDB" id="A0A0B0IC29"/>
<comment type="similarity">
    <text evidence="2 5">Belongs to the pseudouridine synthase RluA family.</text>
</comment>
<sequence length="298" mass="33970">MNKYVATLSWRVDEKWDKELLRLFLRENCHISKRGLANIKFNGGVIMLNGKEVTVRTTLSTDDKVTVCLPPEEVSSTLLAEEGDLDIVFEDDHLLVINKEAGMSTIPSREHPLHSLANFVLGYYRQKELKTTFHAVNRLDRDTSGLLIIAKHRLAHDRLSKLQQEGLVNRYYQAIVTGKPICEKGTIDAPIGRDPNSIITRQVRADGKRAVTHYSVMSVTNQASLIHIKLETGRTHQIRVHFSYVGHPLLGDELYGGMRDRIKRHALHCFKIEFQHPFTNDVIRVTSELPVEMSKLLM</sequence>
<comment type="caution">
    <text evidence="7">The sequence shown here is derived from an EMBL/GenBank/DDBJ whole genome shotgun (WGS) entry which is preliminary data.</text>
</comment>
<evidence type="ECO:0000313" key="8">
    <source>
        <dbReference type="Proteomes" id="UP000030832"/>
    </source>
</evidence>
<dbReference type="SUPFAM" id="SSF55120">
    <property type="entry name" value="Pseudouridine synthase"/>
    <property type="match status" value="1"/>
</dbReference>
<evidence type="ECO:0000256" key="2">
    <source>
        <dbReference type="ARBA" id="ARBA00010876"/>
    </source>
</evidence>
<organism evidence="7 8">
    <name type="scientific">Halalkalibacter okhensis</name>
    <dbReference type="NCBI Taxonomy" id="333138"/>
    <lineage>
        <taxon>Bacteria</taxon>
        <taxon>Bacillati</taxon>
        <taxon>Bacillota</taxon>
        <taxon>Bacilli</taxon>
        <taxon>Bacillales</taxon>
        <taxon>Bacillaceae</taxon>
        <taxon>Halalkalibacter</taxon>
    </lineage>
</organism>
<gene>
    <name evidence="7" type="ORF">LQ50_19085</name>
</gene>
<feature type="active site" evidence="4">
    <location>
        <position position="140"/>
    </location>
</feature>
<evidence type="ECO:0000259" key="6">
    <source>
        <dbReference type="Pfam" id="PF00849"/>
    </source>
</evidence>
<feature type="domain" description="Pseudouridine synthase RsuA/RluA-like" evidence="6">
    <location>
        <begin position="93"/>
        <end position="243"/>
    </location>
</feature>
<dbReference type="GO" id="GO:0000455">
    <property type="term" value="P:enzyme-directed rRNA pseudouridine synthesis"/>
    <property type="evidence" value="ECO:0007669"/>
    <property type="project" value="TreeGrafter"/>
</dbReference>
<dbReference type="Proteomes" id="UP000030832">
    <property type="component" value="Unassembled WGS sequence"/>
</dbReference>
<dbReference type="InterPro" id="IPR006225">
    <property type="entry name" value="PsdUridine_synth_RluC/D"/>
</dbReference>
<keyword evidence="3 5" id="KW-0413">Isomerase</keyword>
<dbReference type="Gene3D" id="3.30.2350.10">
    <property type="entry name" value="Pseudouridine synthase"/>
    <property type="match status" value="1"/>
</dbReference>
<evidence type="ECO:0000313" key="7">
    <source>
        <dbReference type="EMBL" id="KHF38835.1"/>
    </source>
</evidence>
<dbReference type="CDD" id="cd02869">
    <property type="entry name" value="PseudoU_synth_RluA_like"/>
    <property type="match status" value="1"/>
</dbReference>
<dbReference type="Pfam" id="PF00849">
    <property type="entry name" value="PseudoU_synth_2"/>
    <property type="match status" value="1"/>
</dbReference>
<proteinExistence type="inferred from homology"/>
<dbReference type="OrthoDB" id="9807829at2"/>
<dbReference type="GO" id="GO:0140098">
    <property type="term" value="F:catalytic activity, acting on RNA"/>
    <property type="evidence" value="ECO:0007669"/>
    <property type="project" value="UniProtKB-ARBA"/>
</dbReference>
<dbReference type="GO" id="GO:0003723">
    <property type="term" value="F:RNA binding"/>
    <property type="evidence" value="ECO:0007669"/>
    <property type="project" value="InterPro"/>
</dbReference>
<name>A0A0B0IC29_9BACI</name>
<evidence type="ECO:0000256" key="4">
    <source>
        <dbReference type="PIRSR" id="PIRSR606225-1"/>
    </source>
</evidence>
<dbReference type="InterPro" id="IPR050188">
    <property type="entry name" value="RluA_PseudoU_synthase"/>
</dbReference>
<dbReference type="PANTHER" id="PTHR21600">
    <property type="entry name" value="MITOCHONDRIAL RNA PSEUDOURIDINE SYNTHASE"/>
    <property type="match status" value="1"/>
</dbReference>
<evidence type="ECO:0000256" key="5">
    <source>
        <dbReference type="RuleBase" id="RU362028"/>
    </source>
</evidence>
<evidence type="ECO:0000256" key="1">
    <source>
        <dbReference type="ARBA" id="ARBA00000073"/>
    </source>
</evidence>
<dbReference type="GO" id="GO:0009982">
    <property type="term" value="F:pseudouridine synthase activity"/>
    <property type="evidence" value="ECO:0007669"/>
    <property type="project" value="InterPro"/>
</dbReference>
<comment type="catalytic activity">
    <reaction evidence="1 5">
        <text>a uridine in RNA = a pseudouridine in RNA</text>
        <dbReference type="Rhea" id="RHEA:48348"/>
        <dbReference type="Rhea" id="RHEA-COMP:12068"/>
        <dbReference type="Rhea" id="RHEA-COMP:12069"/>
        <dbReference type="ChEBI" id="CHEBI:65314"/>
        <dbReference type="ChEBI" id="CHEBI:65315"/>
    </reaction>
</comment>
<dbReference type="EMBL" id="JRJU01000029">
    <property type="protein sequence ID" value="KHF38835.1"/>
    <property type="molecule type" value="Genomic_DNA"/>
</dbReference>
<dbReference type="InterPro" id="IPR006224">
    <property type="entry name" value="PsdUridine_synth_RluA-like_CS"/>
</dbReference>
<dbReference type="eggNOG" id="COG0564">
    <property type="taxonomic scope" value="Bacteria"/>
</dbReference>
<dbReference type="InterPro" id="IPR020103">
    <property type="entry name" value="PsdUridine_synth_cat_dom_sf"/>
</dbReference>
<dbReference type="InterPro" id="IPR006145">
    <property type="entry name" value="PsdUridine_synth_RsuA/RluA"/>
</dbReference>
<evidence type="ECO:0000256" key="3">
    <source>
        <dbReference type="ARBA" id="ARBA00023235"/>
    </source>
</evidence>
<dbReference type="NCBIfam" id="TIGR00005">
    <property type="entry name" value="rluA_subfam"/>
    <property type="match status" value="1"/>
</dbReference>
<reference evidence="7 8" key="1">
    <citation type="submission" date="2014-09" db="EMBL/GenBank/DDBJ databases">
        <title>Genome sequencing and annotation of Bacillus Okhensis strain Kh10-101T.</title>
        <authorList>
            <person name="Prakash J.S."/>
        </authorList>
    </citation>
    <scope>NUCLEOTIDE SEQUENCE [LARGE SCALE GENOMIC DNA]</scope>
    <source>
        <strain evidence="8">Kh10-101T</strain>
    </source>
</reference>
<dbReference type="FunFam" id="3.30.2350.10:FF:000005">
    <property type="entry name" value="Pseudouridine synthase"/>
    <property type="match status" value="1"/>
</dbReference>
<dbReference type="EC" id="5.4.99.-" evidence="5"/>
<comment type="function">
    <text evidence="5">Responsible for synthesis of pseudouridine from uracil.</text>
</comment>
<dbReference type="RefSeq" id="WP_034631845.1">
    <property type="nucleotide sequence ID" value="NZ_JRJU01000029.1"/>
</dbReference>
<keyword evidence="8" id="KW-1185">Reference proteome</keyword>
<dbReference type="STRING" id="333138.LQ50_19085"/>